<reference evidence="9" key="2">
    <citation type="submission" date="2010-01" db="EMBL/GenBank/DDBJ databases">
        <title>The complete genome of Conexibacter woesei DSM 14684.</title>
        <authorList>
            <consortium name="US DOE Joint Genome Institute (JGI-PGF)"/>
            <person name="Lucas S."/>
            <person name="Copeland A."/>
            <person name="Lapidus A."/>
            <person name="Glavina del Rio T."/>
            <person name="Dalin E."/>
            <person name="Tice H."/>
            <person name="Bruce D."/>
            <person name="Goodwin L."/>
            <person name="Pitluck S."/>
            <person name="Kyrpides N."/>
            <person name="Mavromatis K."/>
            <person name="Ivanova N."/>
            <person name="Mikhailova N."/>
            <person name="Chertkov O."/>
            <person name="Brettin T."/>
            <person name="Detter J.C."/>
            <person name="Han C."/>
            <person name="Larimer F."/>
            <person name="Land M."/>
            <person name="Hauser L."/>
            <person name="Markowitz V."/>
            <person name="Cheng J.-F."/>
            <person name="Hugenholtz P."/>
            <person name="Woyke T."/>
            <person name="Wu D."/>
            <person name="Pukall R."/>
            <person name="Steenblock K."/>
            <person name="Schneider S."/>
            <person name="Klenk H.-P."/>
            <person name="Eisen J.A."/>
        </authorList>
    </citation>
    <scope>NUCLEOTIDE SEQUENCE [LARGE SCALE GENOMIC DNA]</scope>
    <source>
        <strain evidence="9">DSM 14684 / CIP 108061 / JCM 11494 / NBRC 100937 / ID131577</strain>
    </source>
</reference>
<dbReference type="Pfam" id="PF04542">
    <property type="entry name" value="Sigma70_r2"/>
    <property type="match status" value="1"/>
</dbReference>
<dbReference type="OrthoDB" id="5243867at2"/>
<dbReference type="STRING" id="469383.Cwoe_5050"/>
<keyword evidence="2" id="KW-0805">Transcription regulation</keyword>
<dbReference type="InterPro" id="IPR014284">
    <property type="entry name" value="RNA_pol_sigma-70_dom"/>
</dbReference>
<dbReference type="EMBL" id="CP001854">
    <property type="protein sequence ID" value="ADB53461.1"/>
    <property type="molecule type" value="Genomic_DNA"/>
</dbReference>
<dbReference type="GO" id="GO:0016987">
    <property type="term" value="F:sigma factor activity"/>
    <property type="evidence" value="ECO:0007669"/>
    <property type="project" value="UniProtKB-KW"/>
</dbReference>
<dbReference type="SUPFAM" id="SSF88659">
    <property type="entry name" value="Sigma3 and sigma4 domains of RNA polymerase sigma factors"/>
    <property type="match status" value="1"/>
</dbReference>
<keyword evidence="4" id="KW-0238">DNA-binding</keyword>
<evidence type="ECO:0000256" key="4">
    <source>
        <dbReference type="ARBA" id="ARBA00023125"/>
    </source>
</evidence>
<feature type="domain" description="RNA polymerase sigma factor 70 region 4 type 2" evidence="7">
    <location>
        <begin position="121"/>
        <end position="169"/>
    </location>
</feature>
<dbReference type="GO" id="GO:0003677">
    <property type="term" value="F:DNA binding"/>
    <property type="evidence" value="ECO:0007669"/>
    <property type="project" value="UniProtKB-KW"/>
</dbReference>
<dbReference type="GO" id="GO:0006352">
    <property type="term" value="P:DNA-templated transcription initiation"/>
    <property type="evidence" value="ECO:0007669"/>
    <property type="project" value="InterPro"/>
</dbReference>
<dbReference type="CDD" id="cd06171">
    <property type="entry name" value="Sigma70_r4"/>
    <property type="match status" value="1"/>
</dbReference>
<gene>
    <name evidence="8" type="ordered locus">Cwoe_5050</name>
</gene>
<evidence type="ECO:0000256" key="3">
    <source>
        <dbReference type="ARBA" id="ARBA00023082"/>
    </source>
</evidence>
<dbReference type="Pfam" id="PF08281">
    <property type="entry name" value="Sigma70_r4_2"/>
    <property type="match status" value="1"/>
</dbReference>
<dbReference type="Gene3D" id="1.10.1740.10">
    <property type="match status" value="1"/>
</dbReference>
<dbReference type="PANTHER" id="PTHR43133:SF8">
    <property type="entry name" value="RNA POLYMERASE SIGMA FACTOR HI_1459-RELATED"/>
    <property type="match status" value="1"/>
</dbReference>
<proteinExistence type="inferred from homology"/>
<evidence type="ECO:0000256" key="5">
    <source>
        <dbReference type="ARBA" id="ARBA00023163"/>
    </source>
</evidence>
<evidence type="ECO:0000256" key="2">
    <source>
        <dbReference type="ARBA" id="ARBA00023015"/>
    </source>
</evidence>
<keyword evidence="9" id="KW-1185">Reference proteome</keyword>
<dbReference type="KEGG" id="cwo:Cwoe_5050"/>
<dbReference type="InterPro" id="IPR007627">
    <property type="entry name" value="RNA_pol_sigma70_r2"/>
</dbReference>
<evidence type="ECO:0000256" key="1">
    <source>
        <dbReference type="ARBA" id="ARBA00010641"/>
    </source>
</evidence>
<keyword evidence="5" id="KW-0804">Transcription</keyword>
<dbReference type="Proteomes" id="UP000008229">
    <property type="component" value="Chromosome"/>
</dbReference>
<dbReference type="PANTHER" id="PTHR43133">
    <property type="entry name" value="RNA POLYMERASE ECF-TYPE SIGMA FACTO"/>
    <property type="match status" value="1"/>
</dbReference>
<evidence type="ECO:0000313" key="8">
    <source>
        <dbReference type="EMBL" id="ADB53461.1"/>
    </source>
</evidence>
<dbReference type="AlphaFoldDB" id="D3FD69"/>
<dbReference type="Gene3D" id="1.10.10.10">
    <property type="entry name" value="Winged helix-like DNA-binding domain superfamily/Winged helix DNA-binding domain"/>
    <property type="match status" value="1"/>
</dbReference>
<sequence length="191" mass="20875">MDADTLPLIAHDPVAFETFYRDHVEAVQRFVARRVADPHRAADLTAEVFLAAIESAGSYRADRGSPVAWLFGVARIVVSAEHRRAAREQRANARVDGRRLLGEDDVERMQARIDAAAQARALFAAVAQLPDGERAVLELVALDELSVAEAAAVLGIRPVTARVRLHRARGVLRRQLFDDASTTVAHPLEAS</sequence>
<dbReference type="RefSeq" id="WP_012936512.1">
    <property type="nucleotide sequence ID" value="NC_013739.1"/>
</dbReference>
<reference evidence="8 9" key="1">
    <citation type="journal article" date="2010" name="Stand. Genomic Sci.">
        <title>Complete genome sequence of Conexibacter woesei type strain (ID131577).</title>
        <authorList>
            <person name="Pukall R."/>
            <person name="Lapidus A."/>
            <person name="Glavina Del Rio T."/>
            <person name="Copeland A."/>
            <person name="Tice H."/>
            <person name="Cheng J.-F."/>
            <person name="Lucas S."/>
            <person name="Chen F."/>
            <person name="Nolan M."/>
            <person name="Bruce D."/>
            <person name="Goodwin L."/>
            <person name="Pitluck S."/>
            <person name="Mavromatis K."/>
            <person name="Ivanova N."/>
            <person name="Ovchinnikova G."/>
            <person name="Pati A."/>
            <person name="Chen A."/>
            <person name="Palaniappan K."/>
            <person name="Land M."/>
            <person name="Hauser L."/>
            <person name="Chang Y.-J."/>
            <person name="Jeffries C.D."/>
            <person name="Chain P."/>
            <person name="Meincke L."/>
            <person name="Sims D."/>
            <person name="Brettin T."/>
            <person name="Detter J.C."/>
            <person name="Rohde M."/>
            <person name="Goeker M."/>
            <person name="Bristow J."/>
            <person name="Eisen J.A."/>
            <person name="Markowitz V."/>
            <person name="Kyrpides N.C."/>
            <person name="Klenk H.-P."/>
            <person name="Hugenholtz P."/>
        </authorList>
    </citation>
    <scope>NUCLEOTIDE SEQUENCE [LARGE SCALE GENOMIC DNA]</scope>
    <source>
        <strain evidence="9">DSM 14684 / CIP 108061 / JCM 11494 / NBRC 100937 / ID131577</strain>
    </source>
</reference>
<dbReference type="InterPro" id="IPR039425">
    <property type="entry name" value="RNA_pol_sigma-70-like"/>
</dbReference>
<dbReference type="InterPro" id="IPR013249">
    <property type="entry name" value="RNA_pol_sigma70_r4_t2"/>
</dbReference>
<evidence type="ECO:0000259" key="7">
    <source>
        <dbReference type="Pfam" id="PF08281"/>
    </source>
</evidence>
<feature type="domain" description="RNA polymerase sigma-70 region 2" evidence="6">
    <location>
        <begin position="19"/>
        <end position="87"/>
    </location>
</feature>
<accession>D3FD69</accession>
<dbReference type="InterPro" id="IPR036388">
    <property type="entry name" value="WH-like_DNA-bd_sf"/>
</dbReference>
<dbReference type="NCBIfam" id="TIGR02937">
    <property type="entry name" value="sigma70-ECF"/>
    <property type="match status" value="1"/>
</dbReference>
<keyword evidence="3" id="KW-0731">Sigma factor</keyword>
<comment type="similarity">
    <text evidence="1">Belongs to the sigma-70 factor family. ECF subfamily.</text>
</comment>
<evidence type="ECO:0000259" key="6">
    <source>
        <dbReference type="Pfam" id="PF04542"/>
    </source>
</evidence>
<dbReference type="eggNOG" id="COG1595">
    <property type="taxonomic scope" value="Bacteria"/>
</dbReference>
<dbReference type="SUPFAM" id="SSF88946">
    <property type="entry name" value="Sigma2 domain of RNA polymerase sigma factors"/>
    <property type="match status" value="1"/>
</dbReference>
<organism evidence="8 9">
    <name type="scientific">Conexibacter woesei (strain DSM 14684 / CCUG 47730 / CIP 108061 / JCM 11494 / NBRC 100937 / ID131577)</name>
    <dbReference type="NCBI Taxonomy" id="469383"/>
    <lineage>
        <taxon>Bacteria</taxon>
        <taxon>Bacillati</taxon>
        <taxon>Actinomycetota</taxon>
        <taxon>Thermoleophilia</taxon>
        <taxon>Solirubrobacterales</taxon>
        <taxon>Conexibacteraceae</taxon>
        <taxon>Conexibacter</taxon>
    </lineage>
</organism>
<dbReference type="InterPro" id="IPR013324">
    <property type="entry name" value="RNA_pol_sigma_r3/r4-like"/>
</dbReference>
<dbReference type="HOGENOM" id="CLU_047691_9_2_11"/>
<name>D3FD69_CONWI</name>
<dbReference type="InterPro" id="IPR013325">
    <property type="entry name" value="RNA_pol_sigma_r2"/>
</dbReference>
<evidence type="ECO:0000313" key="9">
    <source>
        <dbReference type="Proteomes" id="UP000008229"/>
    </source>
</evidence>
<protein>
    <submittedName>
        <fullName evidence="8">RNA polymerase, sigma-24 subunit, ECF subfamily</fullName>
    </submittedName>
</protein>